<organism evidence="1 2">
    <name type="scientific">Bacillus phage PBC2</name>
    <dbReference type="NCBI Taxonomy" id="1675029"/>
    <lineage>
        <taxon>Viruses</taxon>
        <taxon>Duplodnaviria</taxon>
        <taxon>Heunggongvirae</taxon>
        <taxon>Uroviricota</taxon>
        <taxon>Caudoviricetes</taxon>
        <taxon>Andregratiavirinae</taxon>
        <taxon>Haetaevirus</taxon>
        <taxon>Haetaevirus PBC2</taxon>
    </lineage>
</organism>
<evidence type="ECO:0000313" key="2">
    <source>
        <dbReference type="Proteomes" id="UP000223102"/>
    </source>
</evidence>
<protein>
    <submittedName>
        <fullName evidence="1">Uncharacterized protein</fullName>
    </submittedName>
</protein>
<evidence type="ECO:0000313" key="1">
    <source>
        <dbReference type="EMBL" id="AKQ08509.1"/>
    </source>
</evidence>
<proteinExistence type="predicted"/>
<dbReference type="EMBL" id="KT070867">
    <property type="protein sequence ID" value="AKQ08509.1"/>
    <property type="molecule type" value="Genomic_DNA"/>
</dbReference>
<name>A0A218KC83_9CAUD</name>
<keyword evidence="2" id="KW-1185">Reference proteome</keyword>
<accession>A0A218KC83</accession>
<reference evidence="1 2" key="1">
    <citation type="submission" date="2015-06" db="EMBL/GenBank/DDBJ databases">
        <title>Complete genome sequence of Bacillus cereus phage PBC2.</title>
        <authorList>
            <person name="Kong M."/>
            <person name="Ryu S."/>
        </authorList>
    </citation>
    <scope>NUCLEOTIDE SEQUENCE [LARGE SCALE GENOMIC DNA]</scope>
</reference>
<gene>
    <name evidence="1" type="ORF">PBC2_194</name>
</gene>
<dbReference type="Proteomes" id="UP000223102">
    <property type="component" value="Segment"/>
</dbReference>
<sequence length="56" mass="6505">MFKVGQTVFVNQYDIMYMGKVVDIFDEAKKLLLLLEDNGQIAVDMKYCTIIQTIKK</sequence>